<reference evidence="1 2" key="1">
    <citation type="submission" date="2017-12" db="EMBL/GenBank/DDBJ databases">
        <title>Isolation and characterization of estrogens degradatiion strain Microbacterium hominis SJTG1.</title>
        <authorList>
            <person name="Xiong W."/>
            <person name="Yin C."/>
            <person name="Zheng D."/>
            <person name="Liang R."/>
        </authorList>
    </citation>
    <scope>NUCLEOTIDE SEQUENCE [LARGE SCALE GENOMIC DNA]</scope>
    <source>
        <strain evidence="1 2">SJTG1</strain>
    </source>
</reference>
<dbReference type="KEGG" id="mhos:CXR34_08965"/>
<dbReference type="EMBL" id="CP025299">
    <property type="protein sequence ID" value="AUG29566.1"/>
    <property type="molecule type" value="Genomic_DNA"/>
</dbReference>
<sequence length="197" mass="22323">MTESATGSFLYPPERFDSLAEYLDFFENAPISDQVLSNASYAYRAWRQKAILAFIHERHEEFVNTPGNIAHRMAAKHGSAGLEDAINAQRPQWKAEAEERYPLESLPRSQARSVLRAHQIVVLRGMLPQDEEQSALEHLLPHRDVMVTASDLADYYATTEWAKNALTESDYAQAEAMGRVASLLAQQQGITDYDDWH</sequence>
<evidence type="ECO:0000313" key="2">
    <source>
        <dbReference type="Proteomes" id="UP000233276"/>
    </source>
</evidence>
<protein>
    <submittedName>
        <fullName evidence="1">Uncharacterized protein</fullName>
    </submittedName>
</protein>
<evidence type="ECO:0000313" key="1">
    <source>
        <dbReference type="EMBL" id="AUG29566.1"/>
    </source>
</evidence>
<proteinExistence type="predicted"/>
<dbReference type="AlphaFoldDB" id="A0A2K9DQR3"/>
<accession>A0A2K9DQR3</accession>
<organism evidence="1 2">
    <name type="scientific">Microbacterium hominis</name>
    <dbReference type="NCBI Taxonomy" id="162426"/>
    <lineage>
        <taxon>Bacteria</taxon>
        <taxon>Bacillati</taxon>
        <taxon>Actinomycetota</taxon>
        <taxon>Actinomycetes</taxon>
        <taxon>Micrococcales</taxon>
        <taxon>Microbacteriaceae</taxon>
        <taxon>Microbacterium</taxon>
    </lineage>
</organism>
<name>A0A2K9DQR3_9MICO</name>
<dbReference type="Proteomes" id="UP000233276">
    <property type="component" value="Chromosome"/>
</dbReference>
<gene>
    <name evidence="1" type="ORF">CXR34_08965</name>
</gene>